<dbReference type="Proteomes" id="UP001066276">
    <property type="component" value="Chromosome 3_2"/>
</dbReference>
<feature type="compositionally biased region" description="Basic and acidic residues" evidence="1">
    <location>
        <begin position="1"/>
        <end position="16"/>
    </location>
</feature>
<reference evidence="2" key="1">
    <citation type="journal article" date="2022" name="bioRxiv">
        <title>Sequencing and chromosome-scale assembly of the giantPleurodeles waltlgenome.</title>
        <authorList>
            <person name="Brown T."/>
            <person name="Elewa A."/>
            <person name="Iarovenko S."/>
            <person name="Subramanian E."/>
            <person name="Araus A.J."/>
            <person name="Petzold A."/>
            <person name="Susuki M."/>
            <person name="Suzuki K.-i.T."/>
            <person name="Hayashi T."/>
            <person name="Toyoda A."/>
            <person name="Oliveira C."/>
            <person name="Osipova E."/>
            <person name="Leigh N.D."/>
            <person name="Simon A."/>
            <person name="Yun M.H."/>
        </authorList>
    </citation>
    <scope>NUCLEOTIDE SEQUENCE</scope>
    <source>
        <strain evidence="2">20211129_DDA</strain>
        <tissue evidence="2">Liver</tissue>
    </source>
</reference>
<dbReference type="AlphaFoldDB" id="A0AAV7TKS4"/>
<accession>A0AAV7TKS4</accession>
<evidence type="ECO:0000313" key="3">
    <source>
        <dbReference type="Proteomes" id="UP001066276"/>
    </source>
</evidence>
<protein>
    <submittedName>
        <fullName evidence="2">Uncharacterized protein</fullName>
    </submittedName>
</protein>
<evidence type="ECO:0000256" key="1">
    <source>
        <dbReference type="SAM" id="MobiDB-lite"/>
    </source>
</evidence>
<comment type="caution">
    <text evidence="2">The sequence shown here is derived from an EMBL/GenBank/DDBJ whole genome shotgun (WGS) entry which is preliminary data.</text>
</comment>
<name>A0AAV7TKS4_PLEWA</name>
<gene>
    <name evidence="2" type="ORF">NDU88_002071</name>
</gene>
<organism evidence="2 3">
    <name type="scientific">Pleurodeles waltl</name>
    <name type="common">Iberian ribbed newt</name>
    <dbReference type="NCBI Taxonomy" id="8319"/>
    <lineage>
        <taxon>Eukaryota</taxon>
        <taxon>Metazoa</taxon>
        <taxon>Chordata</taxon>
        <taxon>Craniata</taxon>
        <taxon>Vertebrata</taxon>
        <taxon>Euteleostomi</taxon>
        <taxon>Amphibia</taxon>
        <taxon>Batrachia</taxon>
        <taxon>Caudata</taxon>
        <taxon>Salamandroidea</taxon>
        <taxon>Salamandridae</taxon>
        <taxon>Pleurodelinae</taxon>
        <taxon>Pleurodeles</taxon>
    </lineage>
</organism>
<feature type="compositionally biased region" description="Polar residues" evidence="1">
    <location>
        <begin position="21"/>
        <end position="38"/>
    </location>
</feature>
<evidence type="ECO:0000313" key="2">
    <source>
        <dbReference type="EMBL" id="KAJ1176804.1"/>
    </source>
</evidence>
<dbReference type="EMBL" id="JANPWB010000006">
    <property type="protein sequence ID" value="KAJ1176804.1"/>
    <property type="molecule type" value="Genomic_DNA"/>
</dbReference>
<sequence>MKAERYEHVLDPRSGERPVCSRQSLVSTDGTCETTYPRTKQDSQRATSLFPLSPTTGSLASERAHLVTGGREASDPSRGVRKPSQGEE</sequence>
<feature type="region of interest" description="Disordered" evidence="1">
    <location>
        <begin position="1"/>
        <end position="88"/>
    </location>
</feature>
<proteinExistence type="predicted"/>
<keyword evidence="3" id="KW-1185">Reference proteome</keyword>